<organism evidence="1">
    <name type="scientific">Arundo donax</name>
    <name type="common">Giant reed</name>
    <name type="synonym">Donax arundinaceus</name>
    <dbReference type="NCBI Taxonomy" id="35708"/>
    <lineage>
        <taxon>Eukaryota</taxon>
        <taxon>Viridiplantae</taxon>
        <taxon>Streptophyta</taxon>
        <taxon>Embryophyta</taxon>
        <taxon>Tracheophyta</taxon>
        <taxon>Spermatophyta</taxon>
        <taxon>Magnoliopsida</taxon>
        <taxon>Liliopsida</taxon>
        <taxon>Poales</taxon>
        <taxon>Poaceae</taxon>
        <taxon>PACMAD clade</taxon>
        <taxon>Arundinoideae</taxon>
        <taxon>Arundineae</taxon>
        <taxon>Arundo</taxon>
    </lineage>
</organism>
<evidence type="ECO:0000313" key="1">
    <source>
        <dbReference type="EMBL" id="JAE18780.1"/>
    </source>
</evidence>
<dbReference type="EMBL" id="GBRH01179116">
    <property type="protein sequence ID" value="JAE18780.1"/>
    <property type="molecule type" value="Transcribed_RNA"/>
</dbReference>
<dbReference type="AlphaFoldDB" id="A0A0A9G105"/>
<reference evidence="1" key="2">
    <citation type="journal article" date="2015" name="Data Brief">
        <title>Shoot transcriptome of the giant reed, Arundo donax.</title>
        <authorList>
            <person name="Barrero R.A."/>
            <person name="Guerrero F.D."/>
            <person name="Moolhuijzen P."/>
            <person name="Goolsby J.A."/>
            <person name="Tidwell J."/>
            <person name="Bellgard S.E."/>
            <person name="Bellgard M.I."/>
        </authorList>
    </citation>
    <scope>NUCLEOTIDE SEQUENCE</scope>
    <source>
        <tissue evidence="1">Shoot tissue taken approximately 20 cm above the soil surface</tissue>
    </source>
</reference>
<protein>
    <submittedName>
        <fullName evidence="1">Uncharacterized protein</fullName>
    </submittedName>
</protein>
<reference evidence="1" key="1">
    <citation type="submission" date="2014-09" db="EMBL/GenBank/DDBJ databases">
        <authorList>
            <person name="Magalhaes I.L.F."/>
            <person name="Oliveira U."/>
            <person name="Santos F.R."/>
            <person name="Vidigal T.H.D.A."/>
            <person name="Brescovit A.D."/>
            <person name="Santos A.J."/>
        </authorList>
    </citation>
    <scope>NUCLEOTIDE SEQUENCE</scope>
    <source>
        <tissue evidence="1">Shoot tissue taken approximately 20 cm above the soil surface</tissue>
    </source>
</reference>
<proteinExistence type="predicted"/>
<sequence length="55" mass="5893">MALLQEEANAVAVVGGDAVDQSSVVADVNASLILLMQNVLRMPHKCCIFVIRPLE</sequence>
<accession>A0A0A9G105</accession>
<name>A0A0A9G105_ARUDO</name>